<dbReference type="GO" id="GO:0046872">
    <property type="term" value="F:metal ion binding"/>
    <property type="evidence" value="ECO:0007669"/>
    <property type="project" value="UniProtKB-UniRule"/>
</dbReference>
<keyword evidence="7" id="KW-0325">Glycoprotein</keyword>
<dbReference type="InterPro" id="IPR010255">
    <property type="entry name" value="Haem_peroxidase_sf"/>
</dbReference>
<evidence type="ECO:0000256" key="8">
    <source>
        <dbReference type="PIRSR" id="PIRSR601621-1"/>
    </source>
</evidence>
<protein>
    <recommendedName>
        <fullName evidence="12">Peroxidase</fullName>
        <ecNumber evidence="12">1.11.1.-</ecNumber>
    </recommendedName>
</protein>
<feature type="disulfide bond" evidence="11">
    <location>
        <begin position="90"/>
        <end position="347"/>
    </location>
</feature>
<dbReference type="PANTHER" id="PTHR31356:SF66">
    <property type="entry name" value="CATALASE-PEROXIDASE"/>
    <property type="match status" value="1"/>
</dbReference>
<feature type="binding site" evidence="9">
    <location>
        <position position="138"/>
    </location>
    <ligand>
        <name>Ca(2+)</name>
        <dbReference type="ChEBI" id="CHEBI:29108"/>
        <label>1</label>
    </ligand>
</feature>
<name>A0A0F8A0N3_9HYPO</name>
<feature type="binding site" evidence="9">
    <location>
        <position position="142"/>
    </location>
    <ligand>
        <name>Ca(2+)</name>
        <dbReference type="ChEBI" id="CHEBI:29108"/>
        <label>1</label>
    </ligand>
</feature>
<evidence type="ECO:0000256" key="2">
    <source>
        <dbReference type="ARBA" id="ARBA00022559"/>
    </source>
</evidence>
<evidence type="ECO:0000256" key="6">
    <source>
        <dbReference type="ARBA" id="ARBA00023004"/>
    </source>
</evidence>
<dbReference type="AlphaFoldDB" id="A0A0F8A0N3"/>
<feature type="domain" description="Plant heme peroxidase family profile" evidence="13">
    <location>
        <begin position="177"/>
        <end position="250"/>
    </location>
</feature>
<feature type="binding site" evidence="9">
    <location>
        <position position="274"/>
    </location>
    <ligand>
        <name>Ca(2+)</name>
        <dbReference type="ChEBI" id="CHEBI:29108"/>
        <label>2</label>
    </ligand>
</feature>
<accession>A0A0F8A0N3</accession>
<keyword evidence="2 12" id="KW-0575">Peroxidase</keyword>
<dbReference type="FunFam" id="1.10.520.10:FF:000021">
    <property type="entry name" value="Peroxidase"/>
    <property type="match status" value="1"/>
</dbReference>
<evidence type="ECO:0000259" key="13">
    <source>
        <dbReference type="PROSITE" id="PS50873"/>
    </source>
</evidence>
<keyword evidence="11" id="KW-1015">Disulfide bond</keyword>
<dbReference type="PROSITE" id="PS00436">
    <property type="entry name" value="PEROXIDASE_2"/>
    <property type="match status" value="1"/>
</dbReference>
<evidence type="ECO:0000256" key="12">
    <source>
        <dbReference type="RuleBase" id="RU363051"/>
    </source>
</evidence>
<feature type="binding site" evidence="9">
    <location>
        <position position="269"/>
    </location>
    <ligand>
        <name>Ca(2+)</name>
        <dbReference type="ChEBI" id="CHEBI:29108"/>
        <label>2</label>
    </ligand>
</feature>
<dbReference type="GO" id="GO:0020037">
    <property type="term" value="F:heme binding"/>
    <property type="evidence" value="ECO:0007669"/>
    <property type="project" value="UniProtKB-UniRule"/>
</dbReference>
<dbReference type="Gene3D" id="1.10.420.10">
    <property type="entry name" value="Peroxidase, domain 2"/>
    <property type="match status" value="1"/>
</dbReference>
<keyword evidence="15" id="KW-1185">Reference proteome</keyword>
<dbReference type="Proteomes" id="UP000054481">
    <property type="component" value="Unassembled WGS sequence"/>
</dbReference>
<proteinExistence type="inferred from homology"/>
<dbReference type="Pfam" id="PF00141">
    <property type="entry name" value="peroxidase"/>
    <property type="match status" value="1"/>
</dbReference>
<feature type="active site" description="Proton acceptor" evidence="8">
    <location>
        <position position="124"/>
    </location>
</feature>
<dbReference type="PROSITE" id="PS50873">
    <property type="entry name" value="PEROXIDASE_4"/>
    <property type="match status" value="1"/>
</dbReference>
<keyword evidence="4 9" id="KW-0479">Metal-binding</keyword>
<dbReference type="OrthoDB" id="2113341at2759"/>
<feature type="site" description="Transition state stabilizer" evidence="10">
    <location>
        <position position="120"/>
    </location>
</feature>
<evidence type="ECO:0000256" key="5">
    <source>
        <dbReference type="ARBA" id="ARBA00023002"/>
    </source>
</evidence>
<dbReference type="InterPro" id="IPR044831">
    <property type="entry name" value="Ccp1-like"/>
</dbReference>
<dbReference type="GO" id="GO:0034599">
    <property type="term" value="P:cellular response to oxidative stress"/>
    <property type="evidence" value="ECO:0007669"/>
    <property type="project" value="InterPro"/>
</dbReference>
<comment type="cofactor">
    <cofactor evidence="9 12">
        <name>Ca(2+)</name>
        <dbReference type="ChEBI" id="CHEBI:29108"/>
    </cofactor>
    <text evidence="9 12">Binds 2 calcium ions per subunit.</text>
</comment>
<evidence type="ECO:0000256" key="9">
    <source>
        <dbReference type="PIRSR" id="PIRSR601621-2"/>
    </source>
</evidence>
<evidence type="ECO:0000256" key="4">
    <source>
        <dbReference type="ARBA" id="ARBA00022723"/>
    </source>
</evidence>
<evidence type="ECO:0000256" key="10">
    <source>
        <dbReference type="PIRSR" id="PIRSR601621-3"/>
    </source>
</evidence>
<keyword evidence="5 12" id="KW-0560">Oxidoreductase</keyword>
<dbReference type="EMBL" id="KQ030517">
    <property type="protein sequence ID" value="KJZ75502.1"/>
    <property type="molecule type" value="Genomic_DNA"/>
</dbReference>
<dbReference type="PRINTS" id="PR00458">
    <property type="entry name" value="PEROXIDASE"/>
</dbReference>
<feature type="disulfide bond" evidence="11">
    <location>
        <begin position="111"/>
        <end position="194"/>
    </location>
</feature>
<evidence type="ECO:0000313" key="15">
    <source>
        <dbReference type="Proteomes" id="UP000054481"/>
    </source>
</evidence>
<dbReference type="PRINTS" id="PR00462">
    <property type="entry name" value="LIGNINASE"/>
</dbReference>
<dbReference type="GO" id="GO:0000302">
    <property type="term" value="P:response to reactive oxygen species"/>
    <property type="evidence" value="ECO:0007669"/>
    <property type="project" value="TreeGrafter"/>
</dbReference>
<dbReference type="InterPro" id="IPR002016">
    <property type="entry name" value="Haem_peroxidase"/>
</dbReference>
<comment type="cofactor">
    <cofactor evidence="9">
        <name>heme b</name>
        <dbReference type="ChEBI" id="CHEBI:60344"/>
    </cofactor>
    <text evidence="9">Binds 1 heme b (iron(II)-protoporphyrin IX) group per subunit.</text>
</comment>
<dbReference type="InterPro" id="IPR001621">
    <property type="entry name" value="Ligninase"/>
</dbReference>
<keyword evidence="3 9" id="KW-0349">Heme</keyword>
<evidence type="ECO:0000256" key="3">
    <source>
        <dbReference type="ARBA" id="ARBA00022617"/>
    </source>
</evidence>
<comment type="similarity">
    <text evidence="1 12">Belongs to the peroxidase family. Ligninase subfamily.</text>
</comment>
<evidence type="ECO:0000256" key="7">
    <source>
        <dbReference type="ARBA" id="ARBA00023180"/>
    </source>
</evidence>
<dbReference type="Gene3D" id="1.10.520.10">
    <property type="match status" value="1"/>
</dbReference>
<dbReference type="EC" id="1.11.1.-" evidence="12"/>
<dbReference type="InterPro" id="IPR019794">
    <property type="entry name" value="Peroxidases_AS"/>
</dbReference>
<reference evidence="14 15" key="1">
    <citation type="journal article" date="2014" name="Genome Biol. Evol.">
        <title>Comparative genomics and transcriptomics analyses reveal divergent lifestyle features of nematode endoparasitic fungus Hirsutella minnesotensis.</title>
        <authorList>
            <person name="Lai Y."/>
            <person name="Liu K."/>
            <person name="Zhang X."/>
            <person name="Zhang X."/>
            <person name="Li K."/>
            <person name="Wang N."/>
            <person name="Shu C."/>
            <person name="Wu Y."/>
            <person name="Wang C."/>
            <person name="Bushley K.E."/>
            <person name="Xiang M."/>
            <person name="Liu X."/>
        </authorList>
    </citation>
    <scope>NUCLEOTIDE SEQUENCE [LARGE SCALE GENOMIC DNA]</scope>
    <source>
        <strain evidence="14 15">3608</strain>
    </source>
</reference>
<dbReference type="GO" id="GO:0042744">
    <property type="term" value="P:hydrogen peroxide catabolic process"/>
    <property type="evidence" value="ECO:0007669"/>
    <property type="project" value="TreeGrafter"/>
</dbReference>
<sequence>MKTAPLVILAGNLVHGFPGMNDLKARAADLEGRSTNELIGDLTGLPDDRLTKTGADIKALLTGGQLPEELLDRYDSVPGKDTPECKADTCCIWKHIADDMKSKMVGTAGRCNDLARGCVRLGFHDAATWSKATGPGGGSDGSIILARECYDRPINKGLEPTCDQMTNWFNQYKQYGISMADLIQFAANVATVTCPLGPRVRSFVGRKDNSNPAPDGLMPVPSDSADRLISLFGDKTIAPDELVALVGAHTTAQQRFVDPSRAGDPMDSTPGVWDVRFYGQVLNPFSPRRVFKFQSDINLSQDPRTSGTWRGFSGLITGQIPWNLAYARAYIRLSLLGVNNINDLRECSKALPSALDVFNSPDQPLLDAFANGSLESAKDEVTKGDNITATN</sequence>
<evidence type="ECO:0000256" key="1">
    <source>
        <dbReference type="ARBA" id="ARBA00006089"/>
    </source>
</evidence>
<evidence type="ECO:0000256" key="11">
    <source>
        <dbReference type="PIRSR" id="PIRSR601621-4"/>
    </source>
</evidence>
<keyword evidence="6 9" id="KW-0408">Iron</keyword>
<gene>
    <name evidence="14" type="ORF">HIM_05198</name>
</gene>
<dbReference type="PANTHER" id="PTHR31356">
    <property type="entry name" value="THYLAKOID LUMENAL 29 KDA PROTEIN, CHLOROPLASTIC-RELATED"/>
    <property type="match status" value="1"/>
</dbReference>
<dbReference type="SUPFAM" id="SSF48113">
    <property type="entry name" value="Heme-dependent peroxidases"/>
    <property type="match status" value="1"/>
</dbReference>
<feature type="binding site" evidence="9">
    <location>
        <position position="140"/>
    </location>
    <ligand>
        <name>Ca(2+)</name>
        <dbReference type="ChEBI" id="CHEBI:29108"/>
        <label>1</label>
    </ligand>
</feature>
<keyword evidence="9 12" id="KW-0106">Calcium</keyword>
<feature type="binding site" evidence="9">
    <location>
        <position position="125"/>
    </location>
    <ligand>
        <name>Ca(2+)</name>
        <dbReference type="ChEBI" id="CHEBI:29108"/>
        <label>1</label>
    </ligand>
</feature>
<dbReference type="GO" id="GO:0004601">
    <property type="term" value="F:peroxidase activity"/>
    <property type="evidence" value="ECO:0007669"/>
    <property type="project" value="UniProtKB-KW"/>
</dbReference>
<feature type="binding site" evidence="9">
    <location>
        <position position="250"/>
    </location>
    <ligand>
        <name>Ca(2+)</name>
        <dbReference type="ChEBI" id="CHEBI:29108"/>
        <label>2</label>
    </ligand>
</feature>
<evidence type="ECO:0000313" key="14">
    <source>
        <dbReference type="EMBL" id="KJZ75502.1"/>
    </source>
</evidence>
<feature type="binding site" evidence="9">
    <location>
        <position position="267"/>
    </location>
    <ligand>
        <name>Ca(2+)</name>
        <dbReference type="ChEBI" id="CHEBI:29108"/>
        <label>2</label>
    </ligand>
</feature>
<feature type="binding site" description="axial binding residue" evidence="9">
    <location>
        <position position="249"/>
    </location>
    <ligand>
        <name>heme b</name>
        <dbReference type="ChEBI" id="CHEBI:60344"/>
    </ligand>
    <ligandPart>
        <name>Fe</name>
        <dbReference type="ChEBI" id="CHEBI:18248"/>
    </ligandPart>
</feature>
<organism evidence="14 15">
    <name type="scientific">Hirsutella minnesotensis 3608</name>
    <dbReference type="NCBI Taxonomy" id="1043627"/>
    <lineage>
        <taxon>Eukaryota</taxon>
        <taxon>Fungi</taxon>
        <taxon>Dikarya</taxon>
        <taxon>Ascomycota</taxon>
        <taxon>Pezizomycotina</taxon>
        <taxon>Sordariomycetes</taxon>
        <taxon>Hypocreomycetidae</taxon>
        <taxon>Hypocreales</taxon>
        <taxon>Ophiocordycipitaceae</taxon>
        <taxon>Hirsutella</taxon>
    </lineage>
</organism>